<sequence>MKKIIMLAVAAMLAFNVSAADKKAKKQWTLMLAELKLSDEQNPKFQALQKEQKEFLAEQKKRSAEEKKTAGKPFWKARTAKLKELFTEDQMSVWNAYQAKQKAAREKKAQEK</sequence>
<organism evidence="1">
    <name type="scientific">marine metagenome</name>
    <dbReference type="NCBI Taxonomy" id="408172"/>
    <lineage>
        <taxon>unclassified sequences</taxon>
        <taxon>metagenomes</taxon>
        <taxon>ecological metagenomes</taxon>
    </lineage>
</organism>
<protein>
    <recommendedName>
        <fullName evidence="2">LTXXQ motif family protein</fullName>
    </recommendedName>
</protein>
<dbReference type="AlphaFoldDB" id="A0A382NUU1"/>
<gene>
    <name evidence="1" type="ORF">METZ01_LOCUS317807</name>
</gene>
<accession>A0A382NUU1</accession>
<dbReference type="EMBL" id="UINC01102945">
    <property type="protein sequence ID" value="SVC64953.1"/>
    <property type="molecule type" value="Genomic_DNA"/>
</dbReference>
<reference evidence="1" key="1">
    <citation type="submission" date="2018-05" db="EMBL/GenBank/DDBJ databases">
        <authorList>
            <person name="Lanie J.A."/>
            <person name="Ng W.-L."/>
            <person name="Kazmierczak K.M."/>
            <person name="Andrzejewski T.M."/>
            <person name="Davidsen T.M."/>
            <person name="Wayne K.J."/>
            <person name="Tettelin H."/>
            <person name="Glass J.I."/>
            <person name="Rusch D."/>
            <person name="Podicherti R."/>
            <person name="Tsui H.-C.T."/>
            <person name="Winkler M.E."/>
        </authorList>
    </citation>
    <scope>NUCLEOTIDE SEQUENCE</scope>
</reference>
<evidence type="ECO:0008006" key="2">
    <source>
        <dbReference type="Google" id="ProtNLM"/>
    </source>
</evidence>
<name>A0A382NUU1_9ZZZZ</name>
<proteinExistence type="predicted"/>
<evidence type="ECO:0000313" key="1">
    <source>
        <dbReference type="EMBL" id="SVC64953.1"/>
    </source>
</evidence>